<organism evidence="2 3">
    <name type="scientific">Leucobacter albus</name>
    <dbReference type="NCBI Taxonomy" id="272210"/>
    <lineage>
        <taxon>Bacteria</taxon>
        <taxon>Bacillati</taxon>
        <taxon>Actinomycetota</taxon>
        <taxon>Actinomycetes</taxon>
        <taxon>Micrococcales</taxon>
        <taxon>Microbacteriaceae</taxon>
        <taxon>Leucobacter</taxon>
    </lineage>
</organism>
<dbReference type="RefSeq" id="WP_343960155.1">
    <property type="nucleotide sequence ID" value="NZ_BAAAKZ010000006.1"/>
</dbReference>
<evidence type="ECO:0000256" key="1">
    <source>
        <dbReference type="SAM" id="Phobius"/>
    </source>
</evidence>
<keyword evidence="1" id="KW-0472">Membrane</keyword>
<dbReference type="Proteomes" id="UP001597181">
    <property type="component" value="Unassembled WGS sequence"/>
</dbReference>
<accession>A0ABW3TQS5</accession>
<reference evidence="3" key="1">
    <citation type="journal article" date="2019" name="Int. J. Syst. Evol. Microbiol.">
        <title>The Global Catalogue of Microorganisms (GCM) 10K type strain sequencing project: providing services to taxonomists for standard genome sequencing and annotation.</title>
        <authorList>
            <consortium name="The Broad Institute Genomics Platform"/>
            <consortium name="The Broad Institute Genome Sequencing Center for Infectious Disease"/>
            <person name="Wu L."/>
            <person name="Ma J."/>
        </authorList>
    </citation>
    <scope>NUCLEOTIDE SEQUENCE [LARGE SCALE GENOMIC DNA]</scope>
    <source>
        <strain evidence="3">CCUG 50213</strain>
    </source>
</reference>
<keyword evidence="3" id="KW-1185">Reference proteome</keyword>
<gene>
    <name evidence="2" type="ORF">ACFQ3U_14355</name>
</gene>
<name>A0ABW3TQS5_9MICO</name>
<evidence type="ECO:0000313" key="2">
    <source>
        <dbReference type="EMBL" id="MFD1203076.1"/>
    </source>
</evidence>
<keyword evidence="1" id="KW-0812">Transmembrane</keyword>
<comment type="caution">
    <text evidence="2">The sequence shown here is derived from an EMBL/GenBank/DDBJ whole genome shotgun (WGS) entry which is preliminary data.</text>
</comment>
<keyword evidence="1" id="KW-1133">Transmembrane helix</keyword>
<evidence type="ECO:0000313" key="3">
    <source>
        <dbReference type="Proteomes" id="UP001597181"/>
    </source>
</evidence>
<proteinExistence type="predicted"/>
<feature type="transmembrane region" description="Helical" evidence="1">
    <location>
        <begin position="20"/>
        <end position="40"/>
    </location>
</feature>
<protein>
    <submittedName>
        <fullName evidence="2">Uncharacterized protein</fullName>
    </submittedName>
</protein>
<sequence>MTGRARSRWQVRAARLKPIATAIGMGGLAGLIATLTFRAMTWVQHLIWGPRAAAPAHPGRMREC</sequence>
<dbReference type="EMBL" id="JBHTLY010000008">
    <property type="protein sequence ID" value="MFD1203076.1"/>
    <property type="molecule type" value="Genomic_DNA"/>
</dbReference>